<dbReference type="RefSeq" id="XP_016232537.1">
    <property type="nucleotide sequence ID" value="XM_016383914.1"/>
</dbReference>
<dbReference type="InterPro" id="IPR036864">
    <property type="entry name" value="Zn2-C6_fun-type_DNA-bd_sf"/>
</dbReference>
<name>A0A0D1YBK5_9EURO</name>
<accession>A0A0D1YBK5</accession>
<evidence type="ECO:0000256" key="2">
    <source>
        <dbReference type="ARBA" id="ARBA00022723"/>
    </source>
</evidence>
<keyword evidence="9" id="KW-0472">Membrane</keyword>
<evidence type="ECO:0000256" key="3">
    <source>
        <dbReference type="ARBA" id="ARBA00022833"/>
    </source>
</evidence>
<dbReference type="PANTHER" id="PTHR47782">
    <property type="entry name" value="ZN(II)2CYS6 TRANSCRIPTION FACTOR (EUROFUNG)-RELATED"/>
    <property type="match status" value="1"/>
</dbReference>
<evidence type="ECO:0000256" key="7">
    <source>
        <dbReference type="ARBA" id="ARBA00023242"/>
    </source>
</evidence>
<dbReference type="OrthoDB" id="4356994at2759"/>
<dbReference type="InterPro" id="IPR001138">
    <property type="entry name" value="Zn2Cys6_DnaBD"/>
</dbReference>
<keyword evidence="3" id="KW-0862">Zinc</keyword>
<reference evidence="10 11" key="1">
    <citation type="submission" date="2015-01" db="EMBL/GenBank/DDBJ databases">
        <title>The Genome Sequence of Exophiala spinifera CBS89968.</title>
        <authorList>
            <consortium name="The Broad Institute Genomics Platform"/>
            <person name="Cuomo C."/>
            <person name="de Hoog S."/>
            <person name="Gorbushina A."/>
            <person name="Stielow B."/>
            <person name="Teixiera M."/>
            <person name="Abouelleil A."/>
            <person name="Chapman S.B."/>
            <person name="Priest M."/>
            <person name="Young S.K."/>
            <person name="Wortman J."/>
            <person name="Nusbaum C."/>
            <person name="Birren B."/>
        </authorList>
    </citation>
    <scope>NUCLEOTIDE SEQUENCE [LARGE SCALE GENOMIC DNA]</scope>
    <source>
        <strain evidence="10 11">CBS 89968</strain>
    </source>
</reference>
<dbReference type="GO" id="GO:0043565">
    <property type="term" value="F:sequence-specific DNA binding"/>
    <property type="evidence" value="ECO:0007669"/>
    <property type="project" value="TreeGrafter"/>
</dbReference>
<keyword evidence="6" id="KW-0804">Transcription</keyword>
<keyword evidence="11" id="KW-1185">Reference proteome</keyword>
<feature type="region of interest" description="Disordered" evidence="8">
    <location>
        <begin position="1"/>
        <end position="40"/>
    </location>
</feature>
<dbReference type="PANTHER" id="PTHR47782:SF12">
    <property type="entry name" value="ZN(II)2CYS6 TRANSCRIPTION FACTOR (EUROFUNG)"/>
    <property type="match status" value="1"/>
</dbReference>
<dbReference type="GO" id="GO:0005634">
    <property type="term" value="C:nucleus"/>
    <property type="evidence" value="ECO:0007669"/>
    <property type="project" value="UniProtKB-SubCell"/>
</dbReference>
<evidence type="ECO:0000313" key="11">
    <source>
        <dbReference type="Proteomes" id="UP000053328"/>
    </source>
</evidence>
<comment type="subcellular location">
    <subcellularLocation>
        <location evidence="1">Nucleus</location>
    </subcellularLocation>
</comment>
<evidence type="ECO:0000256" key="1">
    <source>
        <dbReference type="ARBA" id="ARBA00004123"/>
    </source>
</evidence>
<dbReference type="GO" id="GO:0000981">
    <property type="term" value="F:DNA-binding transcription factor activity, RNA polymerase II-specific"/>
    <property type="evidence" value="ECO:0007669"/>
    <property type="project" value="InterPro"/>
</dbReference>
<dbReference type="VEuPathDB" id="FungiDB:PV08_09598"/>
<feature type="transmembrane region" description="Helical" evidence="9">
    <location>
        <begin position="440"/>
        <end position="460"/>
    </location>
</feature>
<evidence type="ECO:0000256" key="6">
    <source>
        <dbReference type="ARBA" id="ARBA00023163"/>
    </source>
</evidence>
<dbReference type="EMBL" id="KN847498">
    <property type="protein sequence ID" value="KIW12321.1"/>
    <property type="molecule type" value="Genomic_DNA"/>
</dbReference>
<dbReference type="AlphaFoldDB" id="A0A0D1YBK5"/>
<gene>
    <name evidence="10" type="ORF">PV08_09598</name>
</gene>
<dbReference type="HOGENOM" id="CLU_512915_0_0_1"/>
<evidence type="ECO:0008006" key="12">
    <source>
        <dbReference type="Google" id="ProtNLM"/>
    </source>
</evidence>
<keyword evidence="4" id="KW-0805">Transcription regulation</keyword>
<dbReference type="GO" id="GO:0045944">
    <property type="term" value="P:positive regulation of transcription by RNA polymerase II"/>
    <property type="evidence" value="ECO:0007669"/>
    <property type="project" value="TreeGrafter"/>
</dbReference>
<keyword evidence="9" id="KW-0812">Transmembrane</keyword>
<dbReference type="GeneID" id="27336681"/>
<keyword evidence="9" id="KW-1133">Transmembrane helix</keyword>
<dbReference type="InterPro" id="IPR052202">
    <property type="entry name" value="Yeast_MetPath_Reg"/>
</dbReference>
<evidence type="ECO:0000256" key="9">
    <source>
        <dbReference type="SAM" id="Phobius"/>
    </source>
</evidence>
<proteinExistence type="predicted"/>
<dbReference type="Gene3D" id="4.10.240.10">
    <property type="entry name" value="Zn(2)-C6 fungal-type DNA-binding domain"/>
    <property type="match status" value="1"/>
</dbReference>
<evidence type="ECO:0000256" key="4">
    <source>
        <dbReference type="ARBA" id="ARBA00023015"/>
    </source>
</evidence>
<organism evidence="10 11">
    <name type="scientific">Exophiala spinifera</name>
    <dbReference type="NCBI Taxonomy" id="91928"/>
    <lineage>
        <taxon>Eukaryota</taxon>
        <taxon>Fungi</taxon>
        <taxon>Dikarya</taxon>
        <taxon>Ascomycota</taxon>
        <taxon>Pezizomycotina</taxon>
        <taxon>Eurotiomycetes</taxon>
        <taxon>Chaetothyriomycetidae</taxon>
        <taxon>Chaetothyriales</taxon>
        <taxon>Herpotrichiellaceae</taxon>
        <taxon>Exophiala</taxon>
    </lineage>
</organism>
<protein>
    <recommendedName>
        <fullName evidence="12">Zn(2)-C6 fungal-type domain-containing protein</fullName>
    </recommendedName>
</protein>
<evidence type="ECO:0000313" key="10">
    <source>
        <dbReference type="EMBL" id="KIW12321.1"/>
    </source>
</evidence>
<dbReference type="Proteomes" id="UP000053328">
    <property type="component" value="Unassembled WGS sequence"/>
</dbReference>
<evidence type="ECO:0000256" key="8">
    <source>
        <dbReference type="SAM" id="MobiDB-lite"/>
    </source>
</evidence>
<sequence>MSGFDSLSHADKPDQQRLQTQPLHLIGSEYPTEGYSREGLKPEPDFLDASLMKALNQHAMDGMCRHRKKCDNVRPVCSQCRKAGAECAQSKSQTSNDSIIVPRRYLDSLEEKVSELEKYGIGGIQNQFLKSLGSSPPLMTGVPRPDSPQHSLCFTINTPGLGQNGRPGFGKPIQCEECISGAFPTQFPSDLNMTLLEDVSRPAKTSTIQHTTALPGPYCISDYWHLELYANVYLAHIHKIYPFLDEDSARRWIMRICQGCLPIVGESIVLLRRYRSRRGTREEPQGTVSLSLPSITTEVEDQNPQVKRDTIMCCYNLNEIISFAWDPPQSAKLSSMDDNVFISTGNVGPQSLDVPSPLEHLFQLRRLQAKIRFFHESTRKLCFDRPFKAKWRDDLKADSDEWKQNTMSTLADQELLLAVYRPNCIHKVYSYTMCLLFQDISAFAGVDSFLTMLVAAAPACRKFKLMREKEGVLWLFNWTAVSTEASLIFVVALTDDFCARFSTNFVRGYHFFTVFGHLQTINALSISHHQK</sequence>
<evidence type="ECO:0000256" key="5">
    <source>
        <dbReference type="ARBA" id="ARBA00023125"/>
    </source>
</evidence>
<keyword evidence="5" id="KW-0238">DNA-binding</keyword>
<dbReference type="GO" id="GO:0008270">
    <property type="term" value="F:zinc ion binding"/>
    <property type="evidence" value="ECO:0007669"/>
    <property type="project" value="InterPro"/>
</dbReference>
<feature type="transmembrane region" description="Helical" evidence="9">
    <location>
        <begin position="472"/>
        <end position="493"/>
    </location>
</feature>
<keyword evidence="7" id="KW-0539">Nucleus</keyword>
<dbReference type="STRING" id="91928.A0A0D1YBK5"/>
<keyword evidence="2" id="KW-0479">Metal-binding</keyword>
<dbReference type="CDD" id="cd00067">
    <property type="entry name" value="GAL4"/>
    <property type="match status" value="1"/>
</dbReference>